<evidence type="ECO:0000313" key="5">
    <source>
        <dbReference type="Proteomes" id="UP001160334"/>
    </source>
</evidence>
<dbReference type="Pfam" id="PF21274">
    <property type="entry name" value="Rng_hyd_C"/>
    <property type="match status" value="1"/>
</dbReference>
<dbReference type="InterPro" id="IPR002938">
    <property type="entry name" value="FAD-bd"/>
</dbReference>
<dbReference type="PRINTS" id="PR00420">
    <property type="entry name" value="RNGMNOXGNASE"/>
</dbReference>
<evidence type="ECO:0000259" key="3">
    <source>
        <dbReference type="Pfam" id="PF01494"/>
    </source>
</evidence>
<dbReference type="PANTHER" id="PTHR43004:SF6">
    <property type="entry name" value="FAD_NAD(P)-BINDING OXIDOREDUCTASE FAMILY PROTEIN"/>
    <property type="match status" value="1"/>
</dbReference>
<accession>A0ABT6M9U5</accession>
<dbReference type="Proteomes" id="UP001160334">
    <property type="component" value="Unassembled WGS sequence"/>
</dbReference>
<protein>
    <submittedName>
        <fullName evidence="4">2-polyprenyl-6-methoxyphenol hydroxylase-like FAD-dependent oxidoreductase</fullName>
    </submittedName>
</protein>
<gene>
    <name evidence="4" type="ORF">M2280_002298</name>
</gene>
<reference evidence="4 5" key="1">
    <citation type="submission" date="2023-04" db="EMBL/GenBank/DDBJ databases">
        <title>Forest soil microbial communities from Buena Vista Peninsula, Colon Province, Panama.</title>
        <authorList>
            <person name="Bouskill N."/>
        </authorList>
    </citation>
    <scope>NUCLEOTIDE SEQUENCE [LARGE SCALE GENOMIC DNA]</scope>
    <source>
        <strain evidence="4 5">CFH S0262</strain>
    </source>
</reference>
<name>A0ABT6M9U5_9NOCA</name>
<evidence type="ECO:0000313" key="4">
    <source>
        <dbReference type="EMBL" id="MDH6281078.1"/>
    </source>
</evidence>
<organism evidence="4 5">
    <name type="scientific">Prescottella agglutinans</name>
    <dbReference type="NCBI Taxonomy" id="1644129"/>
    <lineage>
        <taxon>Bacteria</taxon>
        <taxon>Bacillati</taxon>
        <taxon>Actinomycetota</taxon>
        <taxon>Actinomycetes</taxon>
        <taxon>Mycobacteriales</taxon>
        <taxon>Nocardiaceae</taxon>
        <taxon>Prescottella</taxon>
    </lineage>
</organism>
<keyword evidence="5" id="KW-1185">Reference proteome</keyword>
<dbReference type="Pfam" id="PF01494">
    <property type="entry name" value="FAD_binding_3"/>
    <property type="match status" value="1"/>
</dbReference>
<feature type="domain" description="FAD-binding" evidence="3">
    <location>
        <begin position="7"/>
        <end position="361"/>
    </location>
</feature>
<proteinExistence type="predicted"/>
<dbReference type="RefSeq" id="WP_280760415.1">
    <property type="nucleotide sequence ID" value="NZ_JARXVC010000005.1"/>
</dbReference>
<evidence type="ECO:0000256" key="1">
    <source>
        <dbReference type="ARBA" id="ARBA00022630"/>
    </source>
</evidence>
<dbReference type="InterPro" id="IPR036188">
    <property type="entry name" value="FAD/NAD-bd_sf"/>
</dbReference>
<dbReference type="Gene3D" id="3.40.30.120">
    <property type="match status" value="1"/>
</dbReference>
<dbReference type="InterPro" id="IPR050641">
    <property type="entry name" value="RIFMO-like"/>
</dbReference>
<comment type="caution">
    <text evidence="4">The sequence shown here is derived from an EMBL/GenBank/DDBJ whole genome shotgun (WGS) entry which is preliminary data.</text>
</comment>
<dbReference type="SUPFAM" id="SSF51905">
    <property type="entry name" value="FAD/NAD(P)-binding domain"/>
    <property type="match status" value="1"/>
</dbReference>
<keyword evidence="1" id="KW-0285">Flavoprotein</keyword>
<dbReference type="PANTHER" id="PTHR43004">
    <property type="entry name" value="TRK SYSTEM POTASSIUM UPTAKE PROTEIN"/>
    <property type="match status" value="1"/>
</dbReference>
<evidence type="ECO:0000256" key="2">
    <source>
        <dbReference type="ARBA" id="ARBA00022827"/>
    </source>
</evidence>
<keyword evidence="2" id="KW-0274">FAD</keyword>
<dbReference type="Gene3D" id="3.50.50.60">
    <property type="entry name" value="FAD/NAD(P)-binding domain"/>
    <property type="match status" value="1"/>
</dbReference>
<dbReference type="Gene3D" id="3.30.9.10">
    <property type="entry name" value="D-Amino Acid Oxidase, subunit A, domain 2"/>
    <property type="match status" value="1"/>
</dbReference>
<sequence>MNTSTHTPVLIVGAGPVGLATAYVLGMHGVRSTVCEQYESINPHPRAHVVNTRSMELLRAWGIADSIATDAVDPRWMLNIVWRTTVAGEELGRINLAAGPQANVERRLDASPVMVTSCAQDRVQQHLLDAVRRQGLATVRYGTRVTSVEDTGDRVDVAVESSSGTEKLHADYLVAGDGAGGEIRAGLGIGTEGLPEFGHQLNIYFHADLTEWMGNDPALLIWALNSESPGVFIGMDGVRRWTFNCAFDPTAESVAEYTPERCTELIRTAAGVPDLAVDVQSVGTWALAARTATRYRAGRVFLAGDAAHQFPPTGGLGMNTGLVDADNLAWKLAAVVNGWAPDALLDTYEAERRPVAVHNTEHSVANALKMSEAGIGPDTVDVASRLESADPAVATAERERLALSIPDQRPHFDDLDQEIGYVYGGDGNPAVVDSVVVGARLPHGWIECEGEPISTLDLVRPGFTLVAGPSGVGWAAAFADLAAGDFPGQALVVGREIDPGDADPFGIGEFGAVLIRPDGHVAWHTTALPADPRSALAAVLAAARSMTAS</sequence>
<dbReference type="EMBL" id="JARXVC010000005">
    <property type="protein sequence ID" value="MDH6281078.1"/>
    <property type="molecule type" value="Genomic_DNA"/>
</dbReference>